<evidence type="ECO:0000256" key="8">
    <source>
        <dbReference type="ARBA" id="ARBA00022777"/>
    </source>
</evidence>
<protein>
    <submittedName>
        <fullName evidence="20">Diacylglycerol kinase family protein</fullName>
    </submittedName>
</protein>
<dbReference type="PANTHER" id="PTHR34299:SF1">
    <property type="entry name" value="DIACYLGLYCEROL KINASE"/>
    <property type="match status" value="1"/>
</dbReference>
<feature type="transmembrane region" description="Helical" evidence="19">
    <location>
        <begin position="49"/>
        <end position="69"/>
    </location>
</feature>
<dbReference type="EMBL" id="JAENIL010000001">
    <property type="protein sequence ID" value="MBK1875358.1"/>
    <property type="molecule type" value="Genomic_DNA"/>
</dbReference>
<accession>A0A934RXG2</accession>
<reference evidence="20" key="1">
    <citation type="submission" date="2021-01" db="EMBL/GenBank/DDBJ databases">
        <title>Modified the classification status of verrucomicrobia.</title>
        <authorList>
            <person name="Feng X."/>
        </authorList>
    </citation>
    <scope>NUCLEOTIDE SEQUENCE</scope>
    <source>
        <strain evidence="20">KCTC 13126</strain>
    </source>
</reference>
<dbReference type="GO" id="GO:0046872">
    <property type="term" value="F:metal ion binding"/>
    <property type="evidence" value="ECO:0007669"/>
    <property type="project" value="UniProtKB-KW"/>
</dbReference>
<keyword evidence="13" id="KW-0594">Phospholipid biosynthesis</keyword>
<evidence type="ECO:0000256" key="1">
    <source>
        <dbReference type="ARBA" id="ARBA00004651"/>
    </source>
</evidence>
<keyword evidence="8 20" id="KW-0418">Kinase</keyword>
<evidence type="ECO:0000256" key="3">
    <source>
        <dbReference type="ARBA" id="ARBA00022475"/>
    </source>
</evidence>
<proteinExistence type="inferred from homology"/>
<feature type="binding site" evidence="17">
    <location>
        <begin position="88"/>
        <end position="89"/>
    </location>
    <ligand>
        <name>ATP</name>
        <dbReference type="ChEBI" id="CHEBI:30616"/>
    </ligand>
</feature>
<keyword evidence="10 19" id="KW-1133">Transmembrane helix</keyword>
<name>A0A934RXG2_9BACT</name>
<dbReference type="InterPro" id="IPR033717">
    <property type="entry name" value="UDPK"/>
</dbReference>
<gene>
    <name evidence="20" type="ORF">JIN87_00690</name>
</gene>
<evidence type="ECO:0000256" key="18">
    <source>
        <dbReference type="PIRSR" id="PIRSR600829-4"/>
    </source>
</evidence>
<dbReference type="GO" id="GO:0005524">
    <property type="term" value="F:ATP binding"/>
    <property type="evidence" value="ECO:0007669"/>
    <property type="project" value="UniProtKB-KW"/>
</dbReference>
<dbReference type="CDD" id="cd14265">
    <property type="entry name" value="UDPK_IM_like"/>
    <property type="match status" value="1"/>
</dbReference>
<dbReference type="AlphaFoldDB" id="A0A934RXG2"/>
<evidence type="ECO:0000313" key="20">
    <source>
        <dbReference type="EMBL" id="MBK1875358.1"/>
    </source>
</evidence>
<keyword evidence="18" id="KW-0460">Magnesium</keyword>
<keyword evidence="7 17" id="KW-0547">Nucleotide-binding</keyword>
<keyword evidence="12 19" id="KW-0472">Membrane</keyword>
<evidence type="ECO:0000256" key="9">
    <source>
        <dbReference type="ARBA" id="ARBA00022840"/>
    </source>
</evidence>
<dbReference type="Pfam" id="PF01219">
    <property type="entry name" value="DAGK_prokar"/>
    <property type="match status" value="1"/>
</dbReference>
<evidence type="ECO:0000256" key="13">
    <source>
        <dbReference type="ARBA" id="ARBA00023209"/>
    </source>
</evidence>
<keyword evidence="14" id="KW-1208">Phospholipid metabolism</keyword>
<keyword evidence="11" id="KW-0443">Lipid metabolism</keyword>
<keyword evidence="6 19" id="KW-0812">Transmembrane</keyword>
<feature type="transmembrane region" description="Helical" evidence="19">
    <location>
        <begin position="90"/>
        <end position="111"/>
    </location>
</feature>
<organism evidence="20 21">
    <name type="scientific">Pelagicoccus mobilis</name>
    <dbReference type="NCBI Taxonomy" id="415221"/>
    <lineage>
        <taxon>Bacteria</taxon>
        <taxon>Pseudomonadati</taxon>
        <taxon>Verrucomicrobiota</taxon>
        <taxon>Opitutia</taxon>
        <taxon>Puniceicoccales</taxon>
        <taxon>Pelagicoccaceae</taxon>
        <taxon>Pelagicoccus</taxon>
    </lineage>
</organism>
<evidence type="ECO:0000256" key="4">
    <source>
        <dbReference type="ARBA" id="ARBA00022516"/>
    </source>
</evidence>
<evidence type="ECO:0000256" key="6">
    <source>
        <dbReference type="ARBA" id="ARBA00022692"/>
    </source>
</evidence>
<evidence type="ECO:0000256" key="16">
    <source>
        <dbReference type="PIRSR" id="PIRSR600829-2"/>
    </source>
</evidence>
<evidence type="ECO:0000256" key="12">
    <source>
        <dbReference type="ARBA" id="ARBA00023136"/>
    </source>
</evidence>
<evidence type="ECO:0000256" key="7">
    <source>
        <dbReference type="ARBA" id="ARBA00022741"/>
    </source>
</evidence>
<dbReference type="InterPro" id="IPR000829">
    <property type="entry name" value="DAGK"/>
</dbReference>
<keyword evidence="9 17" id="KW-0067">ATP-binding</keyword>
<keyword evidence="4" id="KW-0444">Lipid biosynthesis</keyword>
<keyword evidence="5" id="KW-0808">Transferase</keyword>
<feature type="transmembrane region" description="Helical" evidence="19">
    <location>
        <begin position="21"/>
        <end position="43"/>
    </location>
</feature>
<evidence type="ECO:0000256" key="2">
    <source>
        <dbReference type="ARBA" id="ARBA00005967"/>
    </source>
</evidence>
<comment type="cofactor">
    <cofactor evidence="18">
        <name>Mg(2+)</name>
        <dbReference type="ChEBI" id="CHEBI:18420"/>
    </cofactor>
    <text evidence="18">Mn(2+), Zn(2+), Cd(2+) and Co(2+) support activity to lesser extents.</text>
</comment>
<evidence type="ECO:0000256" key="15">
    <source>
        <dbReference type="PIRSR" id="PIRSR600829-1"/>
    </source>
</evidence>
<feature type="binding site" evidence="16">
    <location>
        <position position="63"/>
    </location>
    <ligand>
        <name>substrate</name>
    </ligand>
</feature>
<evidence type="ECO:0000256" key="17">
    <source>
        <dbReference type="PIRSR" id="PIRSR600829-3"/>
    </source>
</evidence>
<feature type="binding site" evidence="18">
    <location>
        <position position="70"/>
    </location>
    <ligand>
        <name>a divalent metal cation</name>
        <dbReference type="ChEBI" id="CHEBI:60240"/>
    </ligand>
</feature>
<dbReference type="PANTHER" id="PTHR34299">
    <property type="entry name" value="DIACYLGLYCEROL KINASE"/>
    <property type="match status" value="1"/>
</dbReference>
<evidence type="ECO:0000256" key="19">
    <source>
        <dbReference type="SAM" id="Phobius"/>
    </source>
</evidence>
<dbReference type="Gene3D" id="1.10.287.3610">
    <property type="match status" value="1"/>
</dbReference>
<evidence type="ECO:0000313" key="21">
    <source>
        <dbReference type="Proteomes" id="UP000617628"/>
    </source>
</evidence>
<sequence length="115" mass="12490">MKNRIQSFAHALRGIREFIALGANAKLQCLAALAIIVVGLILQFTRFEWIAVILCIGSVLAAEAINTAIEELANEVTEEKSERIRRVKDIAAGAVLILSLASLVVAILIILNRLN</sequence>
<comment type="caution">
    <text evidence="20">The sequence shown here is derived from an EMBL/GenBank/DDBJ whole genome shotgun (WGS) entry which is preliminary data.</text>
</comment>
<feature type="binding site" evidence="17">
    <location>
        <position position="70"/>
    </location>
    <ligand>
        <name>ATP</name>
        <dbReference type="ChEBI" id="CHEBI:30616"/>
    </ligand>
</feature>
<dbReference type="InterPro" id="IPR036945">
    <property type="entry name" value="DAGK_sf"/>
</dbReference>
<evidence type="ECO:0000256" key="14">
    <source>
        <dbReference type="ARBA" id="ARBA00023264"/>
    </source>
</evidence>
<dbReference type="GO" id="GO:0008654">
    <property type="term" value="P:phospholipid biosynthetic process"/>
    <property type="evidence" value="ECO:0007669"/>
    <property type="project" value="UniProtKB-KW"/>
</dbReference>
<keyword evidence="21" id="KW-1185">Reference proteome</keyword>
<dbReference type="GO" id="GO:0016301">
    <property type="term" value="F:kinase activity"/>
    <property type="evidence" value="ECO:0007669"/>
    <property type="project" value="UniProtKB-KW"/>
</dbReference>
<dbReference type="GO" id="GO:0005886">
    <property type="term" value="C:plasma membrane"/>
    <property type="evidence" value="ECO:0007669"/>
    <property type="project" value="UniProtKB-SubCell"/>
</dbReference>
<comment type="similarity">
    <text evidence="2">Belongs to the bacterial diacylglycerol kinase family.</text>
</comment>
<keyword evidence="3" id="KW-1003">Cell membrane</keyword>
<keyword evidence="18" id="KW-0479">Metal-binding</keyword>
<feature type="active site" description="Proton acceptor" evidence="15">
    <location>
        <position position="63"/>
    </location>
</feature>
<evidence type="ECO:0000256" key="5">
    <source>
        <dbReference type="ARBA" id="ARBA00022679"/>
    </source>
</evidence>
<dbReference type="RefSeq" id="WP_200353572.1">
    <property type="nucleotide sequence ID" value="NZ_JAENIL010000001.1"/>
</dbReference>
<dbReference type="Proteomes" id="UP000617628">
    <property type="component" value="Unassembled WGS sequence"/>
</dbReference>
<comment type="subcellular location">
    <subcellularLocation>
        <location evidence="1">Cell membrane</location>
        <topology evidence="1">Multi-pass membrane protein</topology>
    </subcellularLocation>
</comment>
<evidence type="ECO:0000256" key="11">
    <source>
        <dbReference type="ARBA" id="ARBA00023098"/>
    </source>
</evidence>
<evidence type="ECO:0000256" key="10">
    <source>
        <dbReference type="ARBA" id="ARBA00022989"/>
    </source>
</evidence>